<protein>
    <recommendedName>
        <fullName evidence="1">BON domain-containing protein</fullName>
    </recommendedName>
</protein>
<dbReference type="Gene3D" id="3.30.1340.30">
    <property type="match status" value="1"/>
</dbReference>
<comment type="caution">
    <text evidence="2">The sequence shown here is derived from an EMBL/GenBank/DDBJ whole genome shotgun (WGS) entry which is preliminary data.</text>
</comment>
<dbReference type="AlphaFoldDB" id="A0A919K9L3"/>
<proteinExistence type="predicted"/>
<reference evidence="2" key="1">
    <citation type="submission" date="2021-01" db="EMBL/GenBank/DDBJ databases">
        <title>Whole genome shotgun sequence of Actinoplanes rishiriensis NBRC 108556.</title>
        <authorList>
            <person name="Komaki H."/>
            <person name="Tamura T."/>
        </authorList>
    </citation>
    <scope>NUCLEOTIDE SEQUENCE</scope>
    <source>
        <strain evidence="2">NBRC 108556</strain>
    </source>
</reference>
<accession>A0A919K9L3</accession>
<evidence type="ECO:0000259" key="1">
    <source>
        <dbReference type="PROSITE" id="PS50914"/>
    </source>
</evidence>
<evidence type="ECO:0000313" key="2">
    <source>
        <dbReference type="EMBL" id="GIF01233.1"/>
    </source>
</evidence>
<dbReference type="PANTHER" id="PTHR34606:SF15">
    <property type="entry name" value="BON DOMAIN-CONTAINING PROTEIN"/>
    <property type="match status" value="1"/>
</dbReference>
<sequence>MFSFPFPDGASAWQPPITHPTESVPDDALAVEVAERLAEELFLNGQHIIVEVQQSVVILEGNVQSEHVRRRAHEIVWGTAGVFDVCNRLTV</sequence>
<evidence type="ECO:0000313" key="3">
    <source>
        <dbReference type="Proteomes" id="UP000636960"/>
    </source>
</evidence>
<dbReference type="Pfam" id="PF04972">
    <property type="entry name" value="BON"/>
    <property type="match status" value="1"/>
</dbReference>
<dbReference type="PROSITE" id="PS50914">
    <property type="entry name" value="BON"/>
    <property type="match status" value="1"/>
</dbReference>
<dbReference type="Proteomes" id="UP000636960">
    <property type="component" value="Unassembled WGS sequence"/>
</dbReference>
<dbReference type="PANTHER" id="PTHR34606">
    <property type="entry name" value="BON DOMAIN-CONTAINING PROTEIN"/>
    <property type="match status" value="1"/>
</dbReference>
<organism evidence="2 3">
    <name type="scientific">Paractinoplanes rishiriensis</name>
    <dbReference type="NCBI Taxonomy" id="1050105"/>
    <lineage>
        <taxon>Bacteria</taxon>
        <taxon>Bacillati</taxon>
        <taxon>Actinomycetota</taxon>
        <taxon>Actinomycetes</taxon>
        <taxon>Micromonosporales</taxon>
        <taxon>Micromonosporaceae</taxon>
        <taxon>Paractinoplanes</taxon>
    </lineage>
</organism>
<dbReference type="InterPro" id="IPR007055">
    <property type="entry name" value="BON_dom"/>
</dbReference>
<keyword evidence="3" id="KW-1185">Reference proteome</keyword>
<feature type="domain" description="BON" evidence="1">
    <location>
        <begin position="25"/>
        <end position="91"/>
    </location>
</feature>
<dbReference type="InterPro" id="IPR051686">
    <property type="entry name" value="Lipoprotein_DolP"/>
</dbReference>
<dbReference type="EMBL" id="BOMV01000100">
    <property type="protein sequence ID" value="GIF01233.1"/>
    <property type="molecule type" value="Genomic_DNA"/>
</dbReference>
<gene>
    <name evidence="2" type="ORF">Ari01nite_86970</name>
</gene>
<dbReference type="RefSeq" id="WP_203789808.1">
    <property type="nucleotide sequence ID" value="NZ_BOMV01000100.1"/>
</dbReference>
<name>A0A919K9L3_9ACTN</name>